<dbReference type="Pfam" id="PF18199">
    <property type="entry name" value="Dynein_C"/>
    <property type="match status" value="1"/>
</dbReference>
<dbReference type="Pfam" id="PF17852">
    <property type="entry name" value="Dynein_AAA_lid"/>
    <property type="match status" value="1"/>
</dbReference>
<accession>V6LNA2</accession>
<dbReference type="InterPro" id="IPR035699">
    <property type="entry name" value="AAA_6"/>
</dbReference>
<keyword evidence="7" id="KW-0067">ATP-binding</keyword>
<dbReference type="InterPro" id="IPR041228">
    <property type="entry name" value="Dynein_C"/>
</dbReference>
<dbReference type="GO" id="GO:0051959">
    <property type="term" value="F:dynein light intermediate chain binding"/>
    <property type="evidence" value="ECO:0007669"/>
    <property type="project" value="InterPro"/>
</dbReference>
<feature type="domain" description="AAA+ ATPase" evidence="15">
    <location>
        <begin position="2193"/>
        <end position="2321"/>
    </location>
</feature>
<dbReference type="FunFam" id="3.20.180.20:FF:000001">
    <property type="entry name" value="Dynein axonemal heavy chain 5"/>
    <property type="match status" value="1"/>
</dbReference>
<name>V6LNA2_9EUKA</name>
<keyword evidence="8" id="KW-0243">Dynein</keyword>
<dbReference type="InterPro" id="IPR013602">
    <property type="entry name" value="Dynein_heavy_linker"/>
</dbReference>
<evidence type="ECO:0000256" key="10">
    <source>
        <dbReference type="ARBA" id="ARBA00023069"/>
    </source>
</evidence>
<keyword evidence="11" id="KW-0505">Motor protein</keyword>
<dbReference type="FunFam" id="3.40.50.300:FF:000044">
    <property type="entry name" value="Dynein heavy chain 5, axonemal"/>
    <property type="match status" value="1"/>
</dbReference>
<dbReference type="FunFam" id="1.20.920.20:FF:000001">
    <property type="entry name" value="dynein heavy chain 2, axonemal"/>
    <property type="match status" value="1"/>
</dbReference>
<dbReference type="InterPro" id="IPR043160">
    <property type="entry name" value="Dynein_C_barrel"/>
</dbReference>
<evidence type="ECO:0000256" key="1">
    <source>
        <dbReference type="ARBA" id="ARBA00004430"/>
    </source>
</evidence>
<gene>
    <name evidence="16" type="ORF">SS50377_18501</name>
    <name evidence="17" type="ORF">SS50377_22309</name>
</gene>
<comment type="similarity">
    <text evidence="2">Belongs to the dynein heavy chain family.</text>
</comment>
<evidence type="ECO:0000256" key="9">
    <source>
        <dbReference type="ARBA" id="ARBA00023054"/>
    </source>
</evidence>
<dbReference type="EMBL" id="KI546166">
    <property type="protein sequence ID" value="EST42199.1"/>
    <property type="molecule type" value="Genomic_DNA"/>
</dbReference>
<dbReference type="Gene3D" id="1.20.1270.280">
    <property type="match status" value="1"/>
</dbReference>
<dbReference type="InterPro" id="IPR041466">
    <property type="entry name" value="Dynein_AAA5_ext"/>
</dbReference>
<evidence type="ECO:0000256" key="12">
    <source>
        <dbReference type="ARBA" id="ARBA00023212"/>
    </source>
</evidence>
<evidence type="ECO:0000256" key="5">
    <source>
        <dbReference type="ARBA" id="ARBA00022737"/>
    </source>
</evidence>
<sequence length="4579" mass="529310">MNLNNPHVRTMCLRISDILILDYDEVLASVDSINATQMLIDFISSKENPVIFAQYCNQKLILSFQLSDLAKYNLYGYIMRLDNDFIYGNSVLDINQFEIDIKNQIAFTGQQQLSCVLSLFCEIQSVKKFAFSSNPEQTLISLNQARVFTSDSGPQNEILYWRVRVAILEILEAQAEGNLYQKVAKMLTECKDNVKYLQQIIQLFANLQRQPLYSIAKQLVQFVQVLEQIFNMSSFYCLPEHITTLMLGLVNQLIIICKDRIDQQINKESTIYDINLEQFIITSQDILQINIQLQQTFKQFIHKNQIQISETNIFDKFDKFENRLKNITFVITSYQNFAHLHQTTIPGLYGLLESLESLISVLRNKPYNHYDDNQFEFDFDIYKNGIVSLENEMKSYLYKISNQKDIAQLISVLSQLNPILSRESMKESVLESYKMLLILFYQQLKNINQTLVTNKFNKIQEYNEQISKMITCRLLQAKIDKNFSFIKRIFVISDYQNEFAKQQIREQVQQQFGLYFRKDEIPECHLPLLFSFSMGSKIVGLYQNIQQQIVDCLQKSYTNICNTMPDLKIHLNKSLLVKTTSLKCNFSPIIIDFYKTGLILKQVKLPLPDLLKQLIVIFPTLISTRDILTNYCNKIKRIYIPQHMKLLVKPVIDSMFKKIQPGLHQFTWTSLSIENFSYQFESYIENIISLIAVLTNSNQKLIQMIQGINKIKLFPFKKKKTFLFSQFMSQYDIDLVKSVEFKLAYSQYLENTDASQLQLFVEECRNYSETMIKKIIQESLSVAKEVVYLVQQILSRYTSNSTSQNSKTVHNYFMLAIASIFKKDQSLLSQIEALPPATQTLVANIQELVIYYRQKCYLAINNIFINTVNDLSLRFGFNVSSFVSQQISAQAQKKQVEQFIDDPLVVLEIVFGIPQPKFAPDAKLLKTTFQDLQKLIVQLIQRLPLWDSNTSFQKLVLQSVGSLYTGDDQNVLVSSQFVNIHHERNVEIKSVIDQQVNTDRSMLTNRSQGLNQKTTRSINNDESQFIKELDGINPQETMFYYVGNSKTLFTNLASIEGRVMHFIQKQHNLLTEFQQFQQFWTDNKIEILQQFANSKPNLVGYQYQVAKLNNVIQQLNQTPNFTHEGIFLVNYKNIKEQILIEINQIKQLFCQQLNNKARNELNIINQEFISIEKLLKIVISKNNLEGVRIIMNTLDQLRELDSLFDIKVGPIRDMYLFLQQCEYSVNDSELELEDQLRYKLKQLQSIALNVQYELKEKQPFLLQSLTQKVQEFSLEVNDFVQDYMDNGPLKPDIKPQEASNKLDFYSQRFQKVESNFVTYTSNEQLFGLPVTDYPEIHKIKKEIIMLQKLYSLYNDVTLTISSFNEYLWFEANFSAIQSVLQDFQNKCARLPKQMRQWDAYIELKKKIDDFSSVFPVLQLLSHKAIIERHWIEISKITSCQQILQVVEKPDSFKLGVLLGAGIFEFRDEIEDLAISASKETDIEDKLKEVIDLWTDKKFVVIEYKTKGFCLLESKRISEINTLLEDSLMILSSLNSNKFNKPFKEDIQLYMKKLSILDEILKLWSIVQQNWTYLEAVFASGDISRQLPAEARKFNTLDKTWIKLMGHAQCNPGCIYLTSVDDALITNLPVLFQSLEETQKCLSGYLEQKRNLFPRFCFVSDAVLLEILGGQSDPNTIQPFLNQIFDALYQLTFEKSKRGSISHFSDKNNESVELIQQVMAQGNVEDWLTLLIKEMQKTIKAILKSAIQDTIDLQQNLSKLIDEFPAQVSLVFIQFVWTQTCESYFRGRCDKQEQRKYLTIVNKTMESLISLIKQDMTSEKRTNIETLITIQVHQKDIIFQLVTGDTPVRSVTDFEWLKQTRVYWNTDIDDCIIQITDINFTYQYEYLGINERLVITPLTDRCYITLAQAIGMFLGGAPSGPAGTGKTETCKDFGKTIGQFVVVFNCSDQMDYKGLGKIYKGIAQSGIYGDFDEFNRVELAVMSVAAQQIQCILQCIKQKKKNSIYTDGTDIKVLGTCAYFITMNPGYAGRVELLENLKVLFRSVSMMVPDKQIIMDVKLAAAGFSESKSLAKKFFILYQLCMEQLSQQRHYDFGLRNILSVLRTCGQQRRQYSQLSESLIILRVLRDMNRSKLVAQDIPLFEFLMQDLFPGVKAPDNQYESLENQIQLQVKSLHLELQPEWYKSVIQFYESFAVRHSVMLLGSSGAGKSTVINTLAKSLQQIQGKKSVIMKMNPKAITAPQMFGKLDSASGDWTDGIFSALWRKAVKAEYFTFIVLDGPVDAVWIENLNTVMDDNKLLTLANSDRIPMTKNMKLIIEVDNLDNASPATVSRAGMIYMSGFNSVGWRPFYNIHSQNWGIDLDLTQSIDSVYSFVLKENTLFKFQPLQYIRQFVSLFVSLLTSETADSLIQARHLVMEGFNSTRDSMLYYFADSIAEIIKLQSPIKINRLLFFTLIYSFGSILNLDQKKIFQRFVYNSLEFDIYDKPDQAQSMFNYFVNEAGEWQLWQSIIPKFVYNGNFNETLVPIVDNVSLQYLIQKLSQVQNILVVGDSGSGKSKIINSFLLQESQKQIKTINLSSMTTCEMLQKNFETFLEKRLGNSYGPPLNKQGLLFLDDLSSPQVNEWGDQTTNELTRQIIEQYLYYSLSKPGDMIVIEDLQYLAAMPIPGGGRNDIPNRLKSQFFCLFLNMPNSSQLDFIFGSFLENYFVKDLFSEDVTSLSEKLPKLMRTLLYKVKDKLLPTPEQFHYQFNLRDLSRITQSLIKADKDVINTPHALLTLWINESFRVFSDRCNKEKDINWFKQTLSTILYQDIGEFGANVYSQFANNVYFSHFMRDAPDTVEEDQDIKVPHIYEAANEDQLIQRLSQYQNDYNEKYRKSQIDLVLFDSCMQHITRLTRILFSQNSHALLIGVGGSGKQSVVKIASHITGFKLIQIQATKNYNLQNFDDDLRKIGREAFFEDIIFRFTDNDIKNEMFLERINNLLTVGEVPGLYAKDEREEIISDARSIFKKECPRQSDTNDSLWRFFLNKMKQQLHLVLSFSPGLLFRERCNKYPGIISGCIIDYYREWSLDALQQVAGHMINQGDNLNICLSQVHSFVYEIIQKYSEETSRKTNITPKSFLSFLTIYKDIYQKEVSQLENQQNKLKKGLQILFDAADDIAAMRVHLETKEKELAIASKKTEEMMQDISVQTKEAAGIKAEVQLVADECTKQAEEIKEQKGIAEAGLEKAMPLLIQAENALKSIEPSKIQTLRKLLNPPNLIQRILDSVLILLNVKLDKIQMDQQRANIKANIPSWQQSYTLMSGPFLQQLQIYNKDAITDEQCELLDCYLSQLDFTFEYSQKASKDVCGLYNWVVSMKAYHFIAQEVEPKRQKVRDMEHVYRLAMQKLGKAQQELADRQLILDNLQAQFDEVNGQKMTLQREAQLTQKRLHTASSLIQGLSGERNRWGQQIKELDEIISKTIGNSIVIAGFMNYCGPYNQKYRQILLEKWVKFIQENRIQYTLGIENYVVKKLVSEAQVGEWRLLGLPNDLISTQNGIITLNSPNYPLIIDPQNQGNSWIKNMYGEKLVVTTQSSSKFKMILENAVENGQILLIEDVEQDFDPILDPILEKQYQISGLRKEVRVGDQMKTVDENFRMFMTTRLPSPVYTPEMYAKTAIIDFAVSFAGLEAQLLSRTVNLEKYDLELQRIQLLEEVNQNKKMAQKLEEDLLYKLSNSTGNLLDDVELIDVLNNTKKTAEEVKIKLVVAVDTERKIEEARQDYLPIATRGALLYFVICDLTSQNHMYQTSLNQFTNIFDLSIQDSPQHQVPNKRINFVLEYLTEKAFTYILRGLYEKDKQLLTLKLTLQIELQKESITPQEFNIFVKGGSSIEQTRSFPVWCNDKAWRNVTALQQIPVFHSVCNVCQDNDEEWKQWFMSDVEQVDLPSDYQDRVSQFQRLLLIRCFRDDRTILAAQHYIDRQMGPQYTNPANANYEQIFNTETSPGQVVTFLLSLGSDPTQQLEVLAKNKKLELKQISMGQGQEANARRLITECILNGNWIMINNSHLAINFMQEIDQLLLDIQIRDSIFKKIKASQDKDKSSLLKQVQSTGYFQLLNNSQQVNSEFRLILTTEHHKKFPITLLQKSIKLTNEPPTGLRANMMRVYQQLTQDFLDSGDKPQWLPMLYATTFIHAAIIERKKFGTLGWCCKYEFGLHDFNASAGFIQQYLYSIDSRKNVAISWKTVWYMIAEVHYGGRITDDYDRRLMMAYTQEFLNNRISDQEFKFAPRHTIPRTNNLQQILDYIQLLPSIDTPNVFQMSANADLAFREVQANEILHNLLDGKKLNTNINIQNIIDKLPELLVSNAPASISPLDVFLHQEIQRINQVLQFTKYTLTDLQKAIDGTAIMSEQLESVLTHISDGSVPQSFVNISFPSKSFTFWISDLSSRHLQYKLWQKVTPKIFQISGFFNPTGFLTAIKQELARRNQWPLDRVVLQTQIQKPKSDQKTGYFIEGLSLQGAAWDSKKEQLIDQPINQLFSSLPLLRIDASDGDIPGEKGIILYECPVYKNPSRTGLNYIFTIKLKSSVKANSWILKGVAVIANIQ</sequence>
<evidence type="ECO:0000256" key="13">
    <source>
        <dbReference type="ARBA" id="ARBA00023273"/>
    </source>
</evidence>
<dbReference type="InterPro" id="IPR024317">
    <property type="entry name" value="Dynein_heavy_chain_D4_dom"/>
</dbReference>
<dbReference type="InterPro" id="IPR042222">
    <property type="entry name" value="Dynein_2_N"/>
</dbReference>
<evidence type="ECO:0000313" key="18">
    <source>
        <dbReference type="Proteomes" id="UP000018208"/>
    </source>
</evidence>
<dbReference type="GO" id="GO:0005930">
    <property type="term" value="C:axoneme"/>
    <property type="evidence" value="ECO:0007669"/>
    <property type="project" value="UniProtKB-SubCell"/>
</dbReference>
<keyword evidence="4" id="KW-0493">Microtubule</keyword>
<dbReference type="Pfam" id="PF03028">
    <property type="entry name" value="Dynein_heavy"/>
    <property type="match status" value="1"/>
</dbReference>
<dbReference type="InterPro" id="IPR004273">
    <property type="entry name" value="Dynein_heavy_D6_P-loop"/>
</dbReference>
<dbReference type="Pfam" id="PF12775">
    <property type="entry name" value="AAA_7"/>
    <property type="match status" value="1"/>
</dbReference>
<dbReference type="InterPro" id="IPR003593">
    <property type="entry name" value="AAA+_ATPase"/>
</dbReference>
<dbReference type="Gene3D" id="3.20.180.20">
    <property type="entry name" value="Dynein heavy chain, N-terminal domain 2"/>
    <property type="match status" value="1"/>
</dbReference>
<dbReference type="Pfam" id="PF12780">
    <property type="entry name" value="AAA_8"/>
    <property type="match status" value="1"/>
</dbReference>
<dbReference type="Gene3D" id="1.10.472.130">
    <property type="match status" value="1"/>
</dbReference>
<dbReference type="Gene3D" id="1.10.287.2620">
    <property type="match status" value="1"/>
</dbReference>
<dbReference type="GO" id="GO:0005524">
    <property type="term" value="F:ATP binding"/>
    <property type="evidence" value="ECO:0007669"/>
    <property type="project" value="UniProtKB-KW"/>
</dbReference>
<feature type="domain" description="AAA+ ATPase" evidence="15">
    <location>
        <begin position="2539"/>
        <end position="2665"/>
    </location>
</feature>
<dbReference type="VEuPathDB" id="GiardiaDB:SS50377_22309"/>
<dbReference type="Proteomes" id="UP000018208">
    <property type="component" value="Unassembled WGS sequence"/>
</dbReference>
<dbReference type="InterPro" id="IPR026983">
    <property type="entry name" value="DHC"/>
</dbReference>
<keyword evidence="9 14" id="KW-0175">Coiled coil</keyword>
<evidence type="ECO:0000256" key="7">
    <source>
        <dbReference type="ARBA" id="ARBA00022840"/>
    </source>
</evidence>
<dbReference type="Gene3D" id="1.20.140.100">
    <property type="entry name" value="Dynein heavy chain, N-terminal domain 2"/>
    <property type="match status" value="1"/>
</dbReference>
<dbReference type="Gene3D" id="1.20.920.30">
    <property type="match status" value="1"/>
</dbReference>
<dbReference type="InterPro" id="IPR041658">
    <property type="entry name" value="AAA_lid_11"/>
</dbReference>
<dbReference type="Gene3D" id="1.20.920.20">
    <property type="match status" value="1"/>
</dbReference>
<keyword evidence="12" id="KW-0206">Cytoskeleton</keyword>
<keyword evidence="6" id="KW-0547">Nucleotide-binding</keyword>
<evidence type="ECO:0000256" key="6">
    <source>
        <dbReference type="ARBA" id="ARBA00022741"/>
    </source>
</evidence>
<keyword evidence="10" id="KW-0969">Cilium</keyword>
<dbReference type="Gene3D" id="3.10.490.20">
    <property type="match status" value="1"/>
</dbReference>
<dbReference type="PANTHER" id="PTHR46961:SF19">
    <property type="entry name" value="DYNEIN HEAVY CHAIN 5, AXONEMAL"/>
    <property type="match status" value="1"/>
</dbReference>
<dbReference type="Gene3D" id="3.40.50.300">
    <property type="entry name" value="P-loop containing nucleotide triphosphate hydrolases"/>
    <property type="match status" value="5"/>
</dbReference>
<proteinExistence type="inferred from homology"/>
<dbReference type="Gene3D" id="6.10.140.1060">
    <property type="match status" value="1"/>
</dbReference>
<evidence type="ECO:0000259" key="15">
    <source>
        <dbReference type="SMART" id="SM00382"/>
    </source>
</evidence>
<dbReference type="GO" id="GO:0005874">
    <property type="term" value="C:microtubule"/>
    <property type="evidence" value="ECO:0007669"/>
    <property type="project" value="UniProtKB-KW"/>
</dbReference>
<dbReference type="InterPro" id="IPR042219">
    <property type="entry name" value="AAA_lid_11_sf"/>
</dbReference>
<dbReference type="Gene3D" id="1.10.8.720">
    <property type="entry name" value="Region D6 of dynein motor"/>
    <property type="match status" value="1"/>
</dbReference>
<dbReference type="InterPro" id="IPR027417">
    <property type="entry name" value="P-loop_NTPase"/>
</dbReference>
<reference evidence="17" key="2">
    <citation type="submission" date="2020-12" db="EMBL/GenBank/DDBJ databases">
        <title>New Spironucleus salmonicida genome in near-complete chromosomes.</title>
        <authorList>
            <person name="Xu F."/>
            <person name="Kurt Z."/>
            <person name="Jimenez-Gonzalez A."/>
            <person name="Astvaldsson A."/>
            <person name="Andersson J.O."/>
            <person name="Svard S.G."/>
        </authorList>
    </citation>
    <scope>NUCLEOTIDE SEQUENCE</scope>
    <source>
        <strain evidence="17">ATCC 50377</strain>
    </source>
</reference>
<feature type="coiled-coil region" evidence="14">
    <location>
        <begin position="3385"/>
        <end position="3419"/>
    </location>
</feature>
<comment type="subcellular location">
    <subcellularLocation>
        <location evidence="1">Cytoplasm</location>
        <location evidence="1">Cytoskeleton</location>
        <location evidence="1">Cilium axoneme</location>
    </subcellularLocation>
</comment>
<dbReference type="SMART" id="SM00382">
    <property type="entry name" value="AAA"/>
    <property type="match status" value="2"/>
</dbReference>
<keyword evidence="5" id="KW-0677">Repeat</keyword>
<dbReference type="GO" id="GO:0008569">
    <property type="term" value="F:minus-end-directed microtubule motor activity"/>
    <property type="evidence" value="ECO:0007669"/>
    <property type="project" value="InterPro"/>
</dbReference>
<evidence type="ECO:0000256" key="2">
    <source>
        <dbReference type="ARBA" id="ARBA00008887"/>
    </source>
</evidence>
<evidence type="ECO:0000313" key="16">
    <source>
        <dbReference type="EMBL" id="EST42199.1"/>
    </source>
</evidence>
<dbReference type="FunFam" id="3.10.490.20:FF:000009">
    <property type="entry name" value="Dynein heavy chain 4"/>
    <property type="match status" value="1"/>
</dbReference>
<dbReference type="GO" id="GO:0007018">
    <property type="term" value="P:microtubule-based movement"/>
    <property type="evidence" value="ECO:0007669"/>
    <property type="project" value="InterPro"/>
</dbReference>
<dbReference type="Pfam" id="PF12774">
    <property type="entry name" value="AAA_6"/>
    <property type="match status" value="1"/>
</dbReference>
<dbReference type="SUPFAM" id="SSF52540">
    <property type="entry name" value="P-loop containing nucleoside triphosphate hydrolases"/>
    <property type="match status" value="4"/>
</dbReference>
<dbReference type="EMBL" id="AUWU02000003">
    <property type="protein sequence ID" value="KAH0574694.1"/>
    <property type="molecule type" value="Genomic_DNA"/>
</dbReference>
<reference evidence="16 17" key="1">
    <citation type="journal article" date="2014" name="PLoS Genet.">
        <title>The Genome of Spironucleus salmonicida Highlights a Fish Pathogen Adapted to Fluctuating Environments.</title>
        <authorList>
            <person name="Xu F."/>
            <person name="Jerlstrom-Hultqvist J."/>
            <person name="Einarsson E."/>
            <person name="Astvaldsson A."/>
            <person name="Svard S.G."/>
            <person name="Andersson J.O."/>
        </authorList>
    </citation>
    <scope>NUCLEOTIDE SEQUENCE</scope>
    <source>
        <strain evidence="17">ATCC 50377</strain>
    </source>
</reference>
<dbReference type="Pfam" id="PF17857">
    <property type="entry name" value="AAA_lid_1"/>
    <property type="match status" value="1"/>
</dbReference>
<dbReference type="InterPro" id="IPR024743">
    <property type="entry name" value="Dynein_HC_stalk"/>
</dbReference>
<dbReference type="InterPro" id="IPR041589">
    <property type="entry name" value="DNAH3_AAA_lid_1"/>
</dbReference>
<dbReference type="Pfam" id="PF08393">
    <property type="entry name" value="DHC_N2"/>
    <property type="match status" value="1"/>
</dbReference>
<evidence type="ECO:0000313" key="17">
    <source>
        <dbReference type="EMBL" id="KAH0574694.1"/>
    </source>
</evidence>
<dbReference type="PANTHER" id="PTHR46961">
    <property type="entry name" value="DYNEIN HEAVY CHAIN 1, AXONEMAL-LIKE PROTEIN"/>
    <property type="match status" value="1"/>
</dbReference>
<dbReference type="OrthoDB" id="447173at2759"/>
<keyword evidence="13" id="KW-0966">Cell projection</keyword>
<dbReference type="GO" id="GO:0045505">
    <property type="term" value="F:dynein intermediate chain binding"/>
    <property type="evidence" value="ECO:0007669"/>
    <property type="project" value="InterPro"/>
</dbReference>
<dbReference type="FunFam" id="1.10.8.1220:FF:000001">
    <property type="entry name" value="Dynein axonemal heavy chain 5"/>
    <property type="match status" value="1"/>
</dbReference>
<evidence type="ECO:0000256" key="11">
    <source>
        <dbReference type="ARBA" id="ARBA00023175"/>
    </source>
</evidence>
<dbReference type="FunFam" id="3.40.50.300:FF:000049">
    <property type="entry name" value="Dynein, axonemal, heavy chain 5"/>
    <property type="match status" value="1"/>
</dbReference>
<dbReference type="Gene3D" id="1.10.8.1220">
    <property type="match status" value="1"/>
</dbReference>
<dbReference type="Gene3D" id="1.20.58.1120">
    <property type="match status" value="1"/>
</dbReference>
<dbReference type="InterPro" id="IPR013594">
    <property type="entry name" value="Dynein_heavy_tail"/>
</dbReference>
<dbReference type="InterPro" id="IPR035706">
    <property type="entry name" value="AAA_9"/>
</dbReference>
<dbReference type="Pfam" id="PF12777">
    <property type="entry name" value="MT"/>
    <property type="match status" value="1"/>
</dbReference>
<feature type="coiled-coil region" evidence="14">
    <location>
        <begin position="3125"/>
        <end position="3215"/>
    </location>
</feature>
<dbReference type="FunFam" id="1.10.8.710:FF:000003">
    <property type="entry name" value="Dynein axonemal heavy chain 5"/>
    <property type="match status" value="1"/>
</dbReference>
<protein>
    <submittedName>
        <fullName evidence="16">Dynein heavy chain</fullName>
    </submittedName>
    <submittedName>
        <fullName evidence="17">Outer-arm dynein gamma</fullName>
    </submittedName>
</protein>
<dbReference type="Pfam" id="PF18198">
    <property type="entry name" value="AAA_lid_11"/>
    <property type="match status" value="1"/>
</dbReference>
<organism evidence="16">
    <name type="scientific">Spironucleus salmonicida</name>
    <dbReference type="NCBI Taxonomy" id="348837"/>
    <lineage>
        <taxon>Eukaryota</taxon>
        <taxon>Metamonada</taxon>
        <taxon>Diplomonadida</taxon>
        <taxon>Hexamitidae</taxon>
        <taxon>Hexamitinae</taxon>
        <taxon>Spironucleus</taxon>
    </lineage>
</organism>
<evidence type="ECO:0000256" key="14">
    <source>
        <dbReference type="SAM" id="Coils"/>
    </source>
</evidence>
<keyword evidence="3" id="KW-0963">Cytoplasm</keyword>
<dbReference type="InterPro" id="IPR042228">
    <property type="entry name" value="Dynein_linker_3"/>
</dbReference>
<dbReference type="InterPro" id="IPR043157">
    <property type="entry name" value="Dynein_AAA1S"/>
</dbReference>
<dbReference type="Pfam" id="PF08385">
    <property type="entry name" value="DHC_N1"/>
    <property type="match status" value="1"/>
</dbReference>
<dbReference type="Gene3D" id="1.10.8.710">
    <property type="match status" value="1"/>
</dbReference>
<dbReference type="Pfam" id="PF12781">
    <property type="entry name" value="AAA_9"/>
    <property type="match status" value="1"/>
</dbReference>
<evidence type="ECO:0000256" key="8">
    <source>
        <dbReference type="ARBA" id="ARBA00023017"/>
    </source>
</evidence>
<keyword evidence="18" id="KW-1185">Reference proteome</keyword>
<evidence type="ECO:0000256" key="3">
    <source>
        <dbReference type="ARBA" id="ARBA00022490"/>
    </source>
</evidence>
<dbReference type="FunFam" id="1.20.140.100:FF:000001">
    <property type="entry name" value="dynein heavy chain 17, axonemal"/>
    <property type="match status" value="1"/>
</dbReference>
<evidence type="ECO:0000256" key="4">
    <source>
        <dbReference type="ARBA" id="ARBA00022701"/>
    </source>
</evidence>
<dbReference type="GO" id="GO:0030286">
    <property type="term" value="C:dynein complex"/>
    <property type="evidence" value="ECO:0007669"/>
    <property type="project" value="UniProtKB-KW"/>
</dbReference>